<dbReference type="Gene3D" id="3.30.2410.10">
    <property type="entry name" value="Hect, E3 ligase catalytic domain"/>
    <property type="match status" value="1"/>
</dbReference>
<keyword evidence="6" id="KW-1185">Reference proteome</keyword>
<dbReference type="AlphaFoldDB" id="A0AAW2AYW9"/>
<keyword evidence="2 3" id="KW-0833">Ubl conjugation pathway</keyword>
<keyword evidence="1" id="KW-0808">Transferase</keyword>
<sequence>MSNLINVMRDTVLPSALRAFSRRSFSTEKKLNVVFIDAENTGEGAVDDGGPTREFFRLLNVELKNSQYFCGPDESKNLTLVSRAVLAGEYRIIGKMLAVSVIHAGITPSFFSERLYSLISHCPSLPVDIDEIDDWELRQMLQKIQNAETLEGAQDAITEASAVLGLLGCSTYMRSLQERDVLVEEAARAYVEGRVKEAIEQLTEGLKTLGLGDAIKTYPEIMKPLFIGGSKPLEAEDLLGLFRINFSRPGSNRRRVENQTIMFWRDWLIEVGGADKIPPLGFGHKPTIQFLHPEDHGNRIFPEANTCDVTLRLPLHGTYLQFRERMESGILQSPSFGFA</sequence>
<proteinExistence type="predicted"/>
<evidence type="ECO:0000256" key="2">
    <source>
        <dbReference type="ARBA" id="ARBA00022786"/>
    </source>
</evidence>
<evidence type="ECO:0000313" key="5">
    <source>
        <dbReference type="EMBL" id="KAK9977265.1"/>
    </source>
</evidence>
<evidence type="ECO:0000256" key="1">
    <source>
        <dbReference type="ARBA" id="ARBA00022679"/>
    </source>
</evidence>
<evidence type="ECO:0000259" key="4">
    <source>
        <dbReference type="PROSITE" id="PS50237"/>
    </source>
</evidence>
<dbReference type="InterPro" id="IPR035983">
    <property type="entry name" value="Hect_E3_ubiquitin_ligase"/>
</dbReference>
<accession>A0AAW2AYW9</accession>
<evidence type="ECO:0000313" key="6">
    <source>
        <dbReference type="Proteomes" id="UP001479290"/>
    </source>
</evidence>
<dbReference type="Gene3D" id="3.90.1750.10">
    <property type="entry name" value="Hect, E3 ligase catalytic domains"/>
    <property type="match status" value="1"/>
</dbReference>
<dbReference type="Pfam" id="PF00632">
    <property type="entry name" value="HECT"/>
    <property type="match status" value="1"/>
</dbReference>
<name>A0AAW2AYW9_CULAL</name>
<dbReference type="Proteomes" id="UP001479290">
    <property type="component" value="Unassembled WGS sequence"/>
</dbReference>
<dbReference type="EMBL" id="JAWDJR010000003">
    <property type="protein sequence ID" value="KAK9977265.1"/>
    <property type="molecule type" value="Genomic_DNA"/>
</dbReference>
<feature type="domain" description="HECT" evidence="4">
    <location>
        <begin position="23"/>
        <end position="339"/>
    </location>
</feature>
<dbReference type="SMART" id="SM00119">
    <property type="entry name" value="HECTc"/>
    <property type="match status" value="1"/>
</dbReference>
<evidence type="ECO:0000256" key="3">
    <source>
        <dbReference type="PROSITE-ProRule" id="PRU00104"/>
    </source>
</evidence>
<dbReference type="GO" id="GO:0004842">
    <property type="term" value="F:ubiquitin-protein transferase activity"/>
    <property type="evidence" value="ECO:0007669"/>
    <property type="project" value="InterPro"/>
</dbReference>
<feature type="active site" description="Glycyl thioester intermediate" evidence="3">
    <location>
        <position position="307"/>
    </location>
</feature>
<comment type="caution">
    <text evidence="5">The sequence shown here is derived from an EMBL/GenBank/DDBJ whole genome shotgun (WGS) entry which is preliminary data.</text>
</comment>
<dbReference type="PROSITE" id="PS50237">
    <property type="entry name" value="HECT"/>
    <property type="match status" value="1"/>
</dbReference>
<dbReference type="SUPFAM" id="SSF56204">
    <property type="entry name" value="Hect, E3 ligase catalytic domain"/>
    <property type="match status" value="1"/>
</dbReference>
<gene>
    <name evidence="5" type="ORF">ABG768_019086</name>
</gene>
<dbReference type="InterPro" id="IPR000569">
    <property type="entry name" value="HECT_dom"/>
</dbReference>
<reference evidence="5 6" key="1">
    <citation type="submission" date="2024-05" db="EMBL/GenBank/DDBJ databases">
        <title>A high-quality chromosomal-level genome assembly of Topmouth culter (Culter alburnus).</title>
        <authorList>
            <person name="Zhao H."/>
        </authorList>
    </citation>
    <scope>NUCLEOTIDE SEQUENCE [LARGE SCALE GENOMIC DNA]</scope>
    <source>
        <strain evidence="5">CATC2023</strain>
        <tissue evidence="5">Muscle</tissue>
    </source>
</reference>
<protein>
    <recommendedName>
        <fullName evidence="4">HECT domain-containing protein</fullName>
    </recommendedName>
</protein>
<organism evidence="5 6">
    <name type="scientific">Culter alburnus</name>
    <name type="common">Topmouth culter</name>
    <dbReference type="NCBI Taxonomy" id="194366"/>
    <lineage>
        <taxon>Eukaryota</taxon>
        <taxon>Metazoa</taxon>
        <taxon>Chordata</taxon>
        <taxon>Craniata</taxon>
        <taxon>Vertebrata</taxon>
        <taxon>Euteleostomi</taxon>
        <taxon>Actinopterygii</taxon>
        <taxon>Neopterygii</taxon>
        <taxon>Teleostei</taxon>
        <taxon>Ostariophysi</taxon>
        <taxon>Cypriniformes</taxon>
        <taxon>Xenocyprididae</taxon>
        <taxon>Xenocypridinae</taxon>
        <taxon>Culter</taxon>
    </lineage>
</organism>